<evidence type="ECO:0000256" key="1">
    <source>
        <dbReference type="ARBA" id="ARBA00004196"/>
    </source>
</evidence>
<keyword evidence="2 3" id="KW-0175">Coiled coil</keyword>
<reference evidence="6" key="1">
    <citation type="submission" date="2016-10" db="EMBL/GenBank/DDBJ databases">
        <authorList>
            <person name="Varghese N."/>
            <person name="Submissions S."/>
        </authorList>
    </citation>
    <scope>NUCLEOTIDE SEQUENCE [LARGE SCALE GENOMIC DNA]</scope>
    <source>
        <strain evidence="6">DSM 23317</strain>
    </source>
</reference>
<feature type="domain" description="YknX-like beta-barrel" evidence="4">
    <location>
        <begin position="247"/>
        <end position="326"/>
    </location>
</feature>
<name>A0A1G8TS88_9GAMM</name>
<keyword evidence="6" id="KW-1185">Reference proteome</keyword>
<dbReference type="SUPFAM" id="SSF111369">
    <property type="entry name" value="HlyD-like secretion proteins"/>
    <property type="match status" value="1"/>
</dbReference>
<dbReference type="Pfam" id="PF25990">
    <property type="entry name" value="Beta-barrel_YknX"/>
    <property type="match status" value="1"/>
</dbReference>
<evidence type="ECO:0000313" key="6">
    <source>
        <dbReference type="Proteomes" id="UP000199527"/>
    </source>
</evidence>
<dbReference type="PANTHER" id="PTHR32347">
    <property type="entry name" value="EFFLUX SYSTEM COMPONENT YKNX-RELATED"/>
    <property type="match status" value="1"/>
</dbReference>
<dbReference type="RefSeq" id="WP_090365310.1">
    <property type="nucleotide sequence ID" value="NZ_FNEM01000008.1"/>
</dbReference>
<dbReference type="GO" id="GO:0030313">
    <property type="term" value="C:cell envelope"/>
    <property type="evidence" value="ECO:0007669"/>
    <property type="project" value="UniProtKB-SubCell"/>
</dbReference>
<protein>
    <submittedName>
        <fullName evidence="5">HlyD family secretion protein</fullName>
    </submittedName>
</protein>
<dbReference type="Proteomes" id="UP000199527">
    <property type="component" value="Unassembled WGS sequence"/>
</dbReference>
<dbReference type="InterPro" id="IPR050465">
    <property type="entry name" value="UPF0194_transport"/>
</dbReference>
<dbReference type="PANTHER" id="PTHR32347:SF23">
    <property type="entry name" value="BLL5650 PROTEIN"/>
    <property type="match status" value="1"/>
</dbReference>
<evidence type="ECO:0000256" key="3">
    <source>
        <dbReference type="SAM" id="Coils"/>
    </source>
</evidence>
<sequence length="328" mass="36192">MRAALMAAGLLVLCACQPQPEAGAGAPATAAVDSSILVSGELVSVDSLGVSPPPVRRQWQYQIKYLATEGKPIAKGELLVVLDASDLEQRLQLRQADLDEVEQDIETSTMRNEKQLQELKLQLAEARMNQEKALRKYQIQDDSVAALEREKYRRDADIAAARVALIEQKLVLERQGVRQRLAMLEGDRQRWQARVNQLSADIRRMTIVAPRAGMVVVGTSMEGAKLKPGASVYAGDDIVRLPDLSKMAVQLAIPEVDARRVSKGQRVKIKLDASPERPFYGQLTDISPVFRRKNQEVPVVVFDALATIDAPDPQLMRPGMTAKVEVLP</sequence>
<evidence type="ECO:0000259" key="4">
    <source>
        <dbReference type="Pfam" id="PF25990"/>
    </source>
</evidence>
<dbReference type="OrthoDB" id="9811754at2"/>
<gene>
    <name evidence="5" type="ORF">SAMN04488540_10869</name>
</gene>
<dbReference type="EMBL" id="FNEM01000008">
    <property type="protein sequence ID" value="SDJ44359.1"/>
    <property type="molecule type" value="Genomic_DNA"/>
</dbReference>
<proteinExistence type="predicted"/>
<dbReference type="Gene3D" id="2.40.30.170">
    <property type="match status" value="1"/>
</dbReference>
<dbReference type="PROSITE" id="PS51257">
    <property type="entry name" value="PROKAR_LIPOPROTEIN"/>
    <property type="match status" value="1"/>
</dbReference>
<feature type="coiled-coil region" evidence="3">
    <location>
        <begin position="84"/>
        <end position="136"/>
    </location>
</feature>
<comment type="subcellular location">
    <subcellularLocation>
        <location evidence="1">Cell envelope</location>
    </subcellularLocation>
</comment>
<accession>A0A1G8TS88</accession>
<organism evidence="5 6">
    <name type="scientific">Ferrimonas sediminum</name>
    <dbReference type="NCBI Taxonomy" id="718193"/>
    <lineage>
        <taxon>Bacteria</taxon>
        <taxon>Pseudomonadati</taxon>
        <taxon>Pseudomonadota</taxon>
        <taxon>Gammaproteobacteria</taxon>
        <taxon>Alteromonadales</taxon>
        <taxon>Ferrimonadaceae</taxon>
        <taxon>Ferrimonas</taxon>
    </lineage>
</organism>
<evidence type="ECO:0000256" key="2">
    <source>
        <dbReference type="ARBA" id="ARBA00023054"/>
    </source>
</evidence>
<dbReference type="InterPro" id="IPR058636">
    <property type="entry name" value="Beta-barrel_YknX"/>
</dbReference>
<dbReference type="AlphaFoldDB" id="A0A1G8TS88"/>
<evidence type="ECO:0000313" key="5">
    <source>
        <dbReference type="EMBL" id="SDJ44359.1"/>
    </source>
</evidence>